<organism evidence="2 3">
    <name type="scientific">Arabidopsis suecica</name>
    <name type="common">Swedish thale-cress</name>
    <name type="synonym">Cardaminopsis suecica</name>
    <dbReference type="NCBI Taxonomy" id="45249"/>
    <lineage>
        <taxon>Eukaryota</taxon>
        <taxon>Viridiplantae</taxon>
        <taxon>Streptophyta</taxon>
        <taxon>Embryophyta</taxon>
        <taxon>Tracheophyta</taxon>
        <taxon>Spermatophyta</taxon>
        <taxon>Magnoliopsida</taxon>
        <taxon>eudicotyledons</taxon>
        <taxon>Gunneridae</taxon>
        <taxon>Pentapetalae</taxon>
        <taxon>rosids</taxon>
        <taxon>malvids</taxon>
        <taxon>Brassicales</taxon>
        <taxon>Brassicaceae</taxon>
        <taxon>Camelineae</taxon>
        <taxon>Arabidopsis</taxon>
    </lineage>
</organism>
<dbReference type="GO" id="GO:0031123">
    <property type="term" value="P:RNA 3'-end processing"/>
    <property type="evidence" value="ECO:0007669"/>
    <property type="project" value="TreeGrafter"/>
</dbReference>
<feature type="domain" description="Poly(A) RNA polymerase mitochondrial-like central palm" evidence="1">
    <location>
        <begin position="9"/>
        <end position="93"/>
    </location>
</feature>
<evidence type="ECO:0000313" key="3">
    <source>
        <dbReference type="Proteomes" id="UP000694251"/>
    </source>
</evidence>
<comment type="caution">
    <text evidence="2">The sequence shown here is derived from an EMBL/GenBank/DDBJ whole genome shotgun (WGS) entry which is preliminary data.</text>
</comment>
<dbReference type="AlphaFoldDB" id="A0A8T1ZUT6"/>
<evidence type="ECO:0000259" key="1">
    <source>
        <dbReference type="Pfam" id="PF22600"/>
    </source>
</evidence>
<keyword evidence="3" id="KW-1185">Reference proteome</keyword>
<dbReference type="CDD" id="cd05402">
    <property type="entry name" value="NT_PAP_TUTase"/>
    <property type="match status" value="1"/>
</dbReference>
<dbReference type="Proteomes" id="UP000694251">
    <property type="component" value="Chromosome 10"/>
</dbReference>
<evidence type="ECO:0000313" key="2">
    <source>
        <dbReference type="EMBL" id="KAG7564602.1"/>
    </source>
</evidence>
<dbReference type="PANTHER" id="PTHR12271">
    <property type="entry name" value="POLY A POLYMERASE CID PAP -RELATED"/>
    <property type="match status" value="1"/>
</dbReference>
<gene>
    <name evidence="2" type="ORF">ISN44_As10g013630</name>
</gene>
<sequence length="332" mass="37213">MGTFSPQRVDVSINFGSGTSELSRVKKLEILERFATKLRSLEGQGFVRNVVPIFNARVPIVKFYDQETGIECDLAVESKDGILVSKIISIISQIDDRFQKLCMLIKHWAKAHGVNNASQQTLNSISITLLVAHHLQTQSPPILPPFSTLFKDGIDPPNVEKRTQKFLNWGQCKCVIKNLLVEDFTDVSKNFARVVSDKGAEKIYSSINRTVDDILESLNGKVAGEHLTEKLFSQQTVVEPSSTVSPQQPHNKRVCLEKGYRAVGGTGNGKEEIYENPRGKRKTYAGRNGSCRFSGGEEPMPVGLWHDYSRSLDMPTPPPHYDRLLYKKFGLY</sequence>
<reference evidence="2 3" key="1">
    <citation type="submission" date="2020-12" db="EMBL/GenBank/DDBJ databases">
        <title>Concerted genomic and epigenomic changes stabilize Arabidopsis allopolyploids.</title>
        <authorList>
            <person name="Chen Z."/>
        </authorList>
    </citation>
    <scope>NUCLEOTIDE SEQUENCE [LARGE SCALE GENOMIC DNA]</scope>
    <source>
        <strain evidence="2">As9502</strain>
        <tissue evidence="2">Leaf</tissue>
    </source>
</reference>
<dbReference type="OrthoDB" id="2274644at2759"/>
<proteinExistence type="predicted"/>
<dbReference type="GO" id="GO:0016779">
    <property type="term" value="F:nucleotidyltransferase activity"/>
    <property type="evidence" value="ECO:0007669"/>
    <property type="project" value="TreeGrafter"/>
</dbReference>
<protein>
    <recommendedName>
        <fullName evidence="1">Poly(A) RNA polymerase mitochondrial-like central palm domain-containing protein</fullName>
    </recommendedName>
</protein>
<dbReference type="PANTHER" id="PTHR12271:SF134">
    <property type="entry name" value="NUCLEOTIDYLTRANSFERASE FAMILY PROTEIN"/>
    <property type="match status" value="1"/>
</dbReference>
<dbReference type="Pfam" id="PF22600">
    <property type="entry name" value="MTPAP-like_central"/>
    <property type="match status" value="1"/>
</dbReference>
<name>A0A8T1ZUT6_ARASU</name>
<accession>A0A8T1ZUT6</accession>
<dbReference type="EMBL" id="JAEFBJ010000010">
    <property type="protein sequence ID" value="KAG7564602.1"/>
    <property type="molecule type" value="Genomic_DNA"/>
</dbReference>
<dbReference type="InterPro" id="IPR054708">
    <property type="entry name" value="MTPAP-like_central"/>
</dbReference>